<dbReference type="GO" id="GO:0046872">
    <property type="term" value="F:metal ion binding"/>
    <property type="evidence" value="ECO:0007669"/>
    <property type="project" value="UniProtKB-KW"/>
</dbReference>
<name>X0W8P3_9ZZZZ</name>
<dbReference type="InterPro" id="IPR058578">
    <property type="entry name" value="IspG_TIM"/>
</dbReference>
<dbReference type="Pfam" id="PF04551">
    <property type="entry name" value="GcpE"/>
    <property type="match status" value="1"/>
</dbReference>
<dbReference type="GO" id="GO:0019288">
    <property type="term" value="P:isopentenyl diphosphate biosynthetic process, methylerythritol 4-phosphate pathway"/>
    <property type="evidence" value="ECO:0007669"/>
    <property type="project" value="TreeGrafter"/>
</dbReference>
<evidence type="ECO:0000256" key="5">
    <source>
        <dbReference type="ARBA" id="ARBA00023014"/>
    </source>
</evidence>
<feature type="non-terminal residue" evidence="8">
    <location>
        <position position="1"/>
    </location>
</feature>
<dbReference type="NCBIfam" id="TIGR00612">
    <property type="entry name" value="ispG_gcpE"/>
    <property type="match status" value="1"/>
</dbReference>
<comment type="caution">
    <text evidence="8">The sequence shown here is derived from an EMBL/GenBank/DDBJ whole genome shotgun (WGS) entry which is preliminary data.</text>
</comment>
<comment type="cofactor">
    <cofactor evidence="1">
        <name>[4Fe-4S] cluster</name>
        <dbReference type="ChEBI" id="CHEBI:49883"/>
    </cofactor>
</comment>
<keyword evidence="5" id="KW-0411">Iron-sulfur</keyword>
<reference evidence="8" key="1">
    <citation type="journal article" date="2014" name="Front. Microbiol.">
        <title>High frequency of phylogenetically diverse reductive dehalogenase-homologous genes in deep subseafloor sedimentary metagenomes.</title>
        <authorList>
            <person name="Kawai M."/>
            <person name="Futagami T."/>
            <person name="Toyoda A."/>
            <person name="Takaki Y."/>
            <person name="Nishi S."/>
            <person name="Hori S."/>
            <person name="Arai W."/>
            <person name="Tsubouchi T."/>
            <person name="Morono Y."/>
            <person name="Uchiyama I."/>
            <person name="Ito T."/>
            <person name="Fujiyama A."/>
            <person name="Inagaki F."/>
            <person name="Takami H."/>
        </authorList>
    </citation>
    <scope>NUCLEOTIDE SEQUENCE</scope>
    <source>
        <strain evidence="8">Expedition CK06-06</strain>
    </source>
</reference>
<proteinExistence type="predicted"/>
<evidence type="ECO:0000256" key="2">
    <source>
        <dbReference type="ARBA" id="ARBA00022485"/>
    </source>
</evidence>
<keyword evidence="3" id="KW-0479">Metal-binding</keyword>
<dbReference type="Gene3D" id="3.20.20.20">
    <property type="entry name" value="Dihydropteroate synthase-like"/>
    <property type="match status" value="1"/>
</dbReference>
<dbReference type="AlphaFoldDB" id="X0W8P3"/>
<sequence>RKNTRQIKIGNVKVGGNAPVVVQSMTNTFTQDVPATVSQIQRLEAAGCEIARIAVPDPEAAEAISSIKEKVSIPIIADIHFDYRLAIAAVRRGADGLRINPGNIGSDKKVKAVVDCAKTFNIPIRIGVNSGSLEKDILKKYNGASAEAMVESALRHIDLIKSFDFHNIKISIKASDVHRTVDAYRLLSSKTDLPLHVGVTEAGGLYSGIVKSSLGIGMLLSEGIGDTIRVSLTRDPVEEIRVGYEILKALDIRRHGPDIISCPTCGRCKIDL</sequence>
<evidence type="ECO:0000256" key="4">
    <source>
        <dbReference type="ARBA" id="ARBA00023004"/>
    </source>
</evidence>
<keyword evidence="2" id="KW-0004">4Fe-4S</keyword>
<organism evidence="8">
    <name type="scientific">marine sediment metagenome</name>
    <dbReference type="NCBI Taxonomy" id="412755"/>
    <lineage>
        <taxon>unclassified sequences</taxon>
        <taxon>metagenomes</taxon>
        <taxon>ecological metagenomes</taxon>
    </lineage>
</organism>
<evidence type="ECO:0000256" key="1">
    <source>
        <dbReference type="ARBA" id="ARBA00001966"/>
    </source>
</evidence>
<keyword evidence="4" id="KW-0408">Iron</keyword>
<dbReference type="GO" id="GO:0051539">
    <property type="term" value="F:4 iron, 4 sulfur cluster binding"/>
    <property type="evidence" value="ECO:0007669"/>
    <property type="project" value="UniProtKB-KW"/>
</dbReference>
<keyword evidence="6" id="KW-0414">Isoprene biosynthesis</keyword>
<evidence type="ECO:0000256" key="6">
    <source>
        <dbReference type="ARBA" id="ARBA00023229"/>
    </source>
</evidence>
<dbReference type="FunFam" id="3.20.20.20:FF:000001">
    <property type="entry name" value="4-hydroxy-3-methylbut-2-en-1-yl diphosphate synthase (flavodoxin)"/>
    <property type="match status" value="1"/>
</dbReference>
<feature type="domain" description="IspG TIM-barrel" evidence="7">
    <location>
        <begin position="4"/>
        <end position="244"/>
    </location>
</feature>
<protein>
    <recommendedName>
        <fullName evidence="7">IspG TIM-barrel domain-containing protein</fullName>
    </recommendedName>
</protein>
<dbReference type="GO" id="GO:0046429">
    <property type="term" value="F:4-hydroxy-3-methylbut-2-en-1-yl diphosphate synthase activity (ferredoxin)"/>
    <property type="evidence" value="ECO:0007669"/>
    <property type="project" value="InterPro"/>
</dbReference>
<evidence type="ECO:0000259" key="7">
    <source>
        <dbReference type="Pfam" id="PF04551"/>
    </source>
</evidence>
<evidence type="ECO:0000256" key="3">
    <source>
        <dbReference type="ARBA" id="ARBA00022723"/>
    </source>
</evidence>
<gene>
    <name evidence="8" type="ORF">S01H1_33171</name>
</gene>
<evidence type="ECO:0000313" key="8">
    <source>
        <dbReference type="EMBL" id="GAG09001.1"/>
    </source>
</evidence>
<dbReference type="InterPro" id="IPR011005">
    <property type="entry name" value="Dihydropteroate_synth-like_sf"/>
</dbReference>
<dbReference type="SUPFAM" id="SSF51717">
    <property type="entry name" value="Dihydropteroate synthetase-like"/>
    <property type="match status" value="1"/>
</dbReference>
<dbReference type="PANTHER" id="PTHR30454">
    <property type="entry name" value="4-HYDROXY-3-METHYLBUT-2-EN-1-YL DIPHOSPHATE SYNTHASE"/>
    <property type="match status" value="1"/>
</dbReference>
<dbReference type="GO" id="GO:0016114">
    <property type="term" value="P:terpenoid biosynthetic process"/>
    <property type="evidence" value="ECO:0007669"/>
    <property type="project" value="InterPro"/>
</dbReference>
<accession>X0W8P3</accession>
<dbReference type="EMBL" id="BARS01020584">
    <property type="protein sequence ID" value="GAG09001.1"/>
    <property type="molecule type" value="Genomic_DNA"/>
</dbReference>
<dbReference type="NCBIfam" id="NF001540">
    <property type="entry name" value="PRK00366.1"/>
    <property type="match status" value="1"/>
</dbReference>
<feature type="non-terminal residue" evidence="8">
    <location>
        <position position="272"/>
    </location>
</feature>
<dbReference type="InterPro" id="IPR004588">
    <property type="entry name" value="IspG_bac-typ"/>
</dbReference>
<dbReference type="PANTHER" id="PTHR30454:SF0">
    <property type="entry name" value="4-HYDROXY-3-METHYLBUT-2-EN-1-YL DIPHOSPHATE SYNTHASE (FERREDOXIN), CHLOROPLASTIC"/>
    <property type="match status" value="1"/>
</dbReference>